<feature type="region of interest" description="Disordered" evidence="1">
    <location>
        <begin position="1"/>
        <end position="34"/>
    </location>
</feature>
<reference evidence="3" key="1">
    <citation type="journal article" date="2021" name="Sci. Rep.">
        <title>Diploid genomic architecture of Nitzschia inconspicua, an elite biomass production diatom.</title>
        <authorList>
            <person name="Oliver A."/>
            <person name="Podell S."/>
            <person name="Pinowska A."/>
            <person name="Traller J.C."/>
            <person name="Smith S.R."/>
            <person name="McClure R."/>
            <person name="Beliaev A."/>
            <person name="Bohutskyi P."/>
            <person name="Hill E.A."/>
            <person name="Rabines A."/>
            <person name="Zheng H."/>
            <person name="Allen L.Z."/>
            <person name="Kuo A."/>
            <person name="Grigoriev I.V."/>
            <person name="Allen A.E."/>
            <person name="Hazlebeck D."/>
            <person name="Allen E.E."/>
        </authorList>
    </citation>
    <scope>NUCLEOTIDE SEQUENCE</scope>
    <source>
        <strain evidence="3">Hildebrandi</strain>
    </source>
</reference>
<dbReference type="InterPro" id="IPR052636">
    <property type="entry name" value="UDP-D-xylose:L-fucose_XylT"/>
</dbReference>
<gene>
    <name evidence="3" type="ORF">IV203_028581</name>
</gene>
<organism evidence="3 4">
    <name type="scientific">Nitzschia inconspicua</name>
    <dbReference type="NCBI Taxonomy" id="303405"/>
    <lineage>
        <taxon>Eukaryota</taxon>
        <taxon>Sar</taxon>
        <taxon>Stramenopiles</taxon>
        <taxon>Ochrophyta</taxon>
        <taxon>Bacillariophyta</taxon>
        <taxon>Bacillariophyceae</taxon>
        <taxon>Bacillariophycidae</taxon>
        <taxon>Bacillariales</taxon>
        <taxon>Bacillariaceae</taxon>
        <taxon>Nitzschia</taxon>
    </lineage>
</organism>
<dbReference type="GO" id="GO:0016757">
    <property type="term" value="F:glycosyltransferase activity"/>
    <property type="evidence" value="ECO:0007669"/>
    <property type="project" value="TreeGrafter"/>
</dbReference>
<dbReference type="GO" id="GO:0005794">
    <property type="term" value="C:Golgi apparatus"/>
    <property type="evidence" value="ECO:0007669"/>
    <property type="project" value="TreeGrafter"/>
</dbReference>
<sequence>MLMPNVTETDRTEGNNANIRHKHPKPVWNVPENSPDNRLRPFPNLGPNCPKAARNNVGVFNTTISNSDVRNEFRNVIVLVSCNYAYYDMLLNWQYLARNLGLQWAVLALDEKLYNKLGEDHAISPGHDFSVSGVQKFRRGQFNKLSCNKMRMVMNVAQKCDVDVVFSDVDNIFYHNPFEHDFGRLIHSQRYEYIYQTNGAAPAKPLQDDCLKGIHSVEGNTGFYYVSRKSAVVRGIVDSTLERCAQADNDLDDQSLFWREFHKVRRQRIEQNTPMHHCDVPEYLQPTTQNLVDATNASTFNYCCLDPYYYPVGRPDPPRNKDPITYHANFVKGHNGKINKLRNSRDDGYGWDKTRTRASRCWFWFCLF</sequence>
<dbReference type="Pfam" id="PF03407">
    <property type="entry name" value="Nucleotid_trans"/>
    <property type="match status" value="1"/>
</dbReference>
<accession>A0A9K3LSU9</accession>
<evidence type="ECO:0000313" key="4">
    <source>
        <dbReference type="Proteomes" id="UP000693970"/>
    </source>
</evidence>
<evidence type="ECO:0000313" key="3">
    <source>
        <dbReference type="EMBL" id="KAG7365911.1"/>
    </source>
</evidence>
<feature type="domain" description="Nucleotide-diphospho-sugar transferase" evidence="2">
    <location>
        <begin position="104"/>
        <end position="341"/>
    </location>
</feature>
<dbReference type="PANTHER" id="PTHR47032">
    <property type="entry name" value="UDP-D-XYLOSE:L-FUCOSE ALPHA-1,3-D-XYLOSYLTRANSFERASE-RELATED"/>
    <property type="match status" value="1"/>
</dbReference>
<proteinExistence type="predicted"/>
<dbReference type="OrthoDB" id="43705at2759"/>
<evidence type="ECO:0000256" key="1">
    <source>
        <dbReference type="SAM" id="MobiDB-lite"/>
    </source>
</evidence>
<evidence type="ECO:0000259" key="2">
    <source>
        <dbReference type="Pfam" id="PF03407"/>
    </source>
</evidence>
<reference evidence="3" key="2">
    <citation type="submission" date="2021-04" db="EMBL/GenBank/DDBJ databases">
        <authorList>
            <person name="Podell S."/>
        </authorList>
    </citation>
    <scope>NUCLEOTIDE SEQUENCE</scope>
    <source>
        <strain evidence="3">Hildebrandi</strain>
    </source>
</reference>
<name>A0A9K3LSU9_9STRA</name>
<protein>
    <submittedName>
        <fullName evidence="3">Nucleotide-diphospho-sugar transferase</fullName>
    </submittedName>
</protein>
<keyword evidence="4" id="KW-1185">Reference proteome</keyword>
<keyword evidence="3" id="KW-0808">Transferase</keyword>
<dbReference type="EMBL" id="JAGRRH010000007">
    <property type="protein sequence ID" value="KAG7365911.1"/>
    <property type="molecule type" value="Genomic_DNA"/>
</dbReference>
<dbReference type="PANTHER" id="PTHR47032:SF1">
    <property type="entry name" value="UDP-D-XYLOSE:L-FUCOSE ALPHA-1,3-D-XYLOSYLTRANSFERASE-RELATED"/>
    <property type="match status" value="1"/>
</dbReference>
<dbReference type="AlphaFoldDB" id="A0A9K3LSU9"/>
<comment type="caution">
    <text evidence="3">The sequence shown here is derived from an EMBL/GenBank/DDBJ whole genome shotgun (WGS) entry which is preliminary data.</text>
</comment>
<dbReference type="Proteomes" id="UP000693970">
    <property type="component" value="Unassembled WGS sequence"/>
</dbReference>
<dbReference type="InterPro" id="IPR005069">
    <property type="entry name" value="Nucl-diP-sugar_transferase"/>
</dbReference>